<evidence type="ECO:0000313" key="1">
    <source>
        <dbReference type="EMBL" id="MBB1085949.1"/>
    </source>
</evidence>
<evidence type="ECO:0000313" key="2">
    <source>
        <dbReference type="Proteomes" id="UP000518255"/>
    </source>
</evidence>
<proteinExistence type="predicted"/>
<protein>
    <submittedName>
        <fullName evidence="1">DUF3368 domain-containing protein</fullName>
    </submittedName>
</protein>
<reference evidence="1 2" key="1">
    <citation type="submission" date="2020-07" db="EMBL/GenBank/DDBJ databases">
        <title>Description of Limosilactobacillus balticus sp. nov., Limosilactobacillus agrestis sp. nov., Limosilactobacillus albertensis sp. nov., Limosilactobacillus rudii sp. nov., Limosilactobacillus fastidiosus sp. nov., five novel Limosilactobacillus species isolated from the vertebrate gastrointestinal tract, and proposal of 6 subspecies of Limosilactobacillus reuteri adapted to the gastrointestinal tract of specific vertebrate hosts.</title>
        <authorList>
            <person name="Li F."/>
            <person name="Cheng C."/>
            <person name="Zheng J."/>
            <person name="Quevedo R.M."/>
            <person name="Li J."/>
            <person name="Roos S."/>
            <person name="Gaenzle M.G."/>
            <person name="Walter J."/>
        </authorList>
    </citation>
    <scope>NUCLEOTIDE SEQUENCE [LARGE SCALE GENOMIC DNA]</scope>
    <source>
        <strain evidence="1 2">WF-MA3-C</strain>
    </source>
</reference>
<sequence length="116" mass="13258">MAQVGLRYDELDNHAAKEAALKAFIAFYIHQYQLKSLEIMGAKASNKVMGTINHVLKENAYHGEEELAEISERLCKSAYEEVLSELTDVKFDQEGEPIVPLEKMWQNEEENLPTED</sequence>
<accession>A0A7W3YBQ7</accession>
<dbReference type="AlphaFoldDB" id="A0A7W3YBQ7"/>
<dbReference type="Proteomes" id="UP000518255">
    <property type="component" value="Unassembled WGS sequence"/>
</dbReference>
<gene>
    <name evidence="1" type="ORF">H5R63_03945</name>
</gene>
<comment type="caution">
    <text evidence="1">The sequence shown here is derived from an EMBL/GenBank/DDBJ whole genome shotgun (WGS) entry which is preliminary data.</text>
</comment>
<dbReference type="RefSeq" id="WP_182580844.1">
    <property type="nucleotide sequence ID" value="NZ_JACIUY010000048.1"/>
</dbReference>
<name>A0A7W3YBQ7_9LACO</name>
<dbReference type="EMBL" id="JACIUY010000048">
    <property type="protein sequence ID" value="MBB1085949.1"/>
    <property type="molecule type" value="Genomic_DNA"/>
</dbReference>
<organism evidence="1 2">
    <name type="scientific">Limosilactobacillus fastidiosus</name>
    <dbReference type="NCBI Taxonomy" id="2759855"/>
    <lineage>
        <taxon>Bacteria</taxon>
        <taxon>Bacillati</taxon>
        <taxon>Bacillota</taxon>
        <taxon>Bacilli</taxon>
        <taxon>Lactobacillales</taxon>
        <taxon>Lactobacillaceae</taxon>
        <taxon>Limosilactobacillus</taxon>
    </lineage>
</organism>